<evidence type="ECO:0000313" key="4">
    <source>
        <dbReference type="Proteomes" id="UP000004358"/>
    </source>
</evidence>
<feature type="transmembrane region" description="Helical" evidence="1">
    <location>
        <begin position="12"/>
        <end position="30"/>
    </location>
</feature>
<keyword evidence="1" id="KW-0472">Membrane</keyword>
<keyword evidence="1" id="KW-0812">Transmembrane</keyword>
<proteinExistence type="predicted"/>
<dbReference type="Proteomes" id="UP000004358">
    <property type="component" value="Unassembled WGS sequence"/>
</dbReference>
<dbReference type="PANTHER" id="PTHR30093:SF2">
    <property type="entry name" value="TYPE II SECRETION SYSTEM PROTEIN H"/>
    <property type="match status" value="1"/>
</dbReference>
<dbReference type="InterPro" id="IPR045584">
    <property type="entry name" value="Pilin-like"/>
</dbReference>
<protein>
    <submittedName>
        <fullName evidence="3">Probable fimbrial protein</fullName>
    </submittedName>
</protein>
<accession>A3ZZY5</accession>
<dbReference type="AlphaFoldDB" id="A3ZZY5"/>
<dbReference type="Gene3D" id="3.30.700.10">
    <property type="entry name" value="Glycoprotein, Type 4 Pilin"/>
    <property type="match status" value="1"/>
</dbReference>
<dbReference type="EMBL" id="AANZ01000026">
    <property type="protein sequence ID" value="EAQ77929.1"/>
    <property type="molecule type" value="Genomic_DNA"/>
</dbReference>
<dbReference type="InterPro" id="IPR011453">
    <property type="entry name" value="DUF1559"/>
</dbReference>
<reference evidence="3 4" key="1">
    <citation type="submission" date="2006-02" db="EMBL/GenBank/DDBJ databases">
        <authorList>
            <person name="Amann R."/>
            <person name="Ferriera S."/>
            <person name="Johnson J."/>
            <person name="Kravitz S."/>
            <person name="Halpern A."/>
            <person name="Remington K."/>
            <person name="Beeson K."/>
            <person name="Tran B."/>
            <person name="Rogers Y.-H."/>
            <person name="Friedman R."/>
            <person name="Venter J.C."/>
        </authorList>
    </citation>
    <scope>NUCLEOTIDE SEQUENCE [LARGE SCALE GENOMIC DNA]</scope>
    <source>
        <strain evidence="3 4">DSM 3645</strain>
    </source>
</reference>
<name>A3ZZY5_9BACT</name>
<evidence type="ECO:0000259" key="2">
    <source>
        <dbReference type="Pfam" id="PF07596"/>
    </source>
</evidence>
<organism evidence="3 4">
    <name type="scientific">Blastopirellula marina DSM 3645</name>
    <dbReference type="NCBI Taxonomy" id="314230"/>
    <lineage>
        <taxon>Bacteria</taxon>
        <taxon>Pseudomonadati</taxon>
        <taxon>Planctomycetota</taxon>
        <taxon>Planctomycetia</taxon>
        <taxon>Pirellulales</taxon>
        <taxon>Pirellulaceae</taxon>
        <taxon>Blastopirellula</taxon>
    </lineage>
</organism>
<dbReference type="NCBIfam" id="TIGR02532">
    <property type="entry name" value="IV_pilin_GFxxxE"/>
    <property type="match status" value="1"/>
</dbReference>
<dbReference type="STRING" id="314230.DSM3645_27161"/>
<dbReference type="Pfam" id="PF07596">
    <property type="entry name" value="SBP_bac_10"/>
    <property type="match status" value="1"/>
</dbReference>
<dbReference type="PANTHER" id="PTHR30093">
    <property type="entry name" value="GENERAL SECRETION PATHWAY PROTEIN G"/>
    <property type="match status" value="1"/>
</dbReference>
<dbReference type="Pfam" id="PF07963">
    <property type="entry name" value="N_methyl"/>
    <property type="match status" value="1"/>
</dbReference>
<evidence type="ECO:0000313" key="3">
    <source>
        <dbReference type="EMBL" id="EAQ77929.1"/>
    </source>
</evidence>
<dbReference type="PROSITE" id="PS00409">
    <property type="entry name" value="PROKAR_NTER_METHYL"/>
    <property type="match status" value="1"/>
</dbReference>
<keyword evidence="1" id="KW-1133">Transmembrane helix</keyword>
<comment type="caution">
    <text evidence="3">The sequence shown here is derived from an EMBL/GenBank/DDBJ whole genome shotgun (WGS) entry which is preliminary data.</text>
</comment>
<gene>
    <name evidence="3" type="ORF">DSM3645_27161</name>
</gene>
<dbReference type="SUPFAM" id="SSF54523">
    <property type="entry name" value="Pili subunits"/>
    <property type="match status" value="1"/>
</dbReference>
<dbReference type="RefSeq" id="WP_002653325.1">
    <property type="nucleotide sequence ID" value="NZ_CH672376.1"/>
</dbReference>
<dbReference type="OrthoDB" id="255848at2"/>
<evidence type="ECO:0000256" key="1">
    <source>
        <dbReference type="SAM" id="Phobius"/>
    </source>
</evidence>
<feature type="domain" description="DUF1559" evidence="2">
    <location>
        <begin position="31"/>
        <end position="316"/>
    </location>
</feature>
<dbReference type="eggNOG" id="COG4968">
    <property type="taxonomic scope" value="Bacteria"/>
</dbReference>
<sequence length="335" mass="35061">MKKPSGFTLVELLVVIAIIGVLIALLLPAVQQAREAARRMQCTNNLKQIGLGLHNYHDTFLVFPYGGTLPTTVNWGDGPSTGASVYNWRGFLLPFIEQSAIYDQMKTEMGTSGVFIAGSGSSAWATKAEGLSAVTTTISGFQCPSDPGGSLTSTTSPWTNTPKYTGPMSSYFGCAGPAATGSTTTATSPCALTTGCTIVGASNDHNGASGKTSPGMFVMRASAIRFRDVTDGTSNTLAVGEQRTTAKNGNIWQLGHWMEGFSLGSTIKGINSDTRTAAYGASLASYYDRSFSSLHPGGALFLSADGSCRFLGETINIITFNRLGTKGGGETLGEY</sequence>
<dbReference type="HOGENOM" id="CLU_041661_0_0_0"/>
<dbReference type="InterPro" id="IPR012902">
    <property type="entry name" value="N_methyl_site"/>
</dbReference>